<feature type="non-terminal residue" evidence="1">
    <location>
        <position position="1"/>
    </location>
</feature>
<evidence type="ECO:0000313" key="2">
    <source>
        <dbReference type="Proteomes" id="UP000541444"/>
    </source>
</evidence>
<dbReference type="Gene3D" id="3.90.180.10">
    <property type="entry name" value="Medium-chain alcohol dehydrogenases, catalytic domain"/>
    <property type="match status" value="1"/>
</dbReference>
<dbReference type="SUPFAM" id="SSF50129">
    <property type="entry name" value="GroES-like"/>
    <property type="match status" value="1"/>
</dbReference>
<organism evidence="1 2">
    <name type="scientific">Kingdonia uniflora</name>
    <dbReference type="NCBI Taxonomy" id="39325"/>
    <lineage>
        <taxon>Eukaryota</taxon>
        <taxon>Viridiplantae</taxon>
        <taxon>Streptophyta</taxon>
        <taxon>Embryophyta</taxon>
        <taxon>Tracheophyta</taxon>
        <taxon>Spermatophyta</taxon>
        <taxon>Magnoliopsida</taxon>
        <taxon>Ranunculales</taxon>
        <taxon>Circaeasteraceae</taxon>
        <taxon>Kingdonia</taxon>
    </lineage>
</organism>
<name>A0A7J7NBJ0_9MAGN</name>
<dbReference type="EMBL" id="JACGCM010000923">
    <property type="protein sequence ID" value="KAF6164611.1"/>
    <property type="molecule type" value="Genomic_DNA"/>
</dbReference>
<dbReference type="InterPro" id="IPR045010">
    <property type="entry name" value="MDR_fam"/>
</dbReference>
<dbReference type="AlphaFoldDB" id="A0A7J7NBJ0"/>
<dbReference type="GO" id="GO:0032440">
    <property type="term" value="F:2-alkenal reductase [NAD(P)H] activity"/>
    <property type="evidence" value="ECO:0007669"/>
    <property type="project" value="TreeGrafter"/>
</dbReference>
<comment type="caution">
    <text evidence="1">The sequence shown here is derived from an EMBL/GenBank/DDBJ whole genome shotgun (WGS) entry which is preliminary data.</text>
</comment>
<dbReference type="Proteomes" id="UP000541444">
    <property type="component" value="Unassembled WGS sequence"/>
</dbReference>
<keyword evidence="2" id="KW-1185">Reference proteome</keyword>
<dbReference type="Gene3D" id="3.40.50.720">
    <property type="entry name" value="NAD(P)-binding Rossmann-like Domain"/>
    <property type="match status" value="1"/>
</dbReference>
<protein>
    <submittedName>
        <fullName evidence="1">Uncharacterized protein</fullName>
    </submittedName>
</protein>
<dbReference type="PANTHER" id="PTHR43205:SF7">
    <property type="entry name" value="PROSTAGLANDIN REDUCTASE 1"/>
    <property type="match status" value="1"/>
</dbReference>
<sequence length="115" mass="12526">IHFFIIGYFWAKTVQPMAGYEVAKVPDLGYATLKEGGLVWGMTGWEEYSLITEPKILFKINHTDAPLSYYTGLLGNNGCFIGMAAYTGFYGVCSPKKGDYVYMSATSGAVGQLVG</sequence>
<gene>
    <name evidence="1" type="ORF">GIB67_032839</name>
</gene>
<dbReference type="OrthoDB" id="809632at2759"/>
<evidence type="ECO:0000313" key="1">
    <source>
        <dbReference type="EMBL" id="KAF6164611.1"/>
    </source>
</evidence>
<dbReference type="PANTHER" id="PTHR43205">
    <property type="entry name" value="PROSTAGLANDIN REDUCTASE"/>
    <property type="match status" value="1"/>
</dbReference>
<reference evidence="1 2" key="1">
    <citation type="journal article" date="2020" name="IScience">
        <title>Genome Sequencing of the Endangered Kingdonia uniflora (Circaeasteraceae, Ranunculales) Reveals Potential Mechanisms of Evolutionary Specialization.</title>
        <authorList>
            <person name="Sun Y."/>
            <person name="Deng T."/>
            <person name="Zhang A."/>
            <person name="Moore M.J."/>
            <person name="Landis J.B."/>
            <person name="Lin N."/>
            <person name="Zhang H."/>
            <person name="Zhang X."/>
            <person name="Huang J."/>
            <person name="Zhang X."/>
            <person name="Sun H."/>
            <person name="Wang H."/>
        </authorList>
    </citation>
    <scope>NUCLEOTIDE SEQUENCE [LARGE SCALE GENOMIC DNA]</scope>
    <source>
        <strain evidence="1">TB1705</strain>
        <tissue evidence="1">Leaf</tissue>
    </source>
</reference>
<accession>A0A7J7NBJ0</accession>
<proteinExistence type="predicted"/>
<dbReference type="InterPro" id="IPR011032">
    <property type="entry name" value="GroES-like_sf"/>
</dbReference>